<sequence>MTDASIALNRFGLGARPDDAPPGDARRWLVDQFDRYEPRVSGAPTAAAAAQALADYQQARQAVRAEQGGARPGQRRRAAMAEQAPAMEEGAAMAPTNRRPAGPRQVAGEDAQPMSDTERAAVAMRRQGREFYTQSVGLRMNAALATPTPFVERLVHFWANHFAVSADGMRVVGLAGPFEFEAIRPHVLGRFRDMLFAVERHPAMLMYLDQAQSVGPNSPLAQVAAARAARGQGQGRKPGLNENLAREIMELHTLGVRTGYSQGDVTEFARAMTGWTVAGLGRGGGRMAGTDGRPGDFVFAPRLHEPGARTIMGRGFAQDGQAQAAAVLDMLAAHPATARHIATKLVRHFVADDPPAAAVARVEAAFLQSGGDLPTIYRALIASPEAWATQPAKFKTPWEWSVSTLRALGLREFGTPQTVGLLQQLGQPTWRPGSPAGWDDTAPSWAGPDAIMRRVEAAERFATRANQQIDPRARAAQLFPGSASAATTQAIARAESPSQGLALLLVSPDFMRR</sequence>
<proteinExistence type="predicted"/>
<name>A0ABY4TX34_9SPHN</name>
<dbReference type="InterPro" id="IPR014917">
    <property type="entry name" value="DUF1800"/>
</dbReference>
<dbReference type="Pfam" id="PF08811">
    <property type="entry name" value="DUF1800"/>
    <property type="match status" value="1"/>
</dbReference>
<feature type="region of interest" description="Disordered" evidence="1">
    <location>
        <begin position="63"/>
        <end position="115"/>
    </location>
</feature>
<evidence type="ECO:0000313" key="3">
    <source>
        <dbReference type="Proteomes" id="UP001055580"/>
    </source>
</evidence>
<accession>A0ABY4TX34</accession>
<keyword evidence="3" id="KW-1185">Reference proteome</keyword>
<dbReference type="RefSeq" id="WP_250754701.1">
    <property type="nucleotide sequence ID" value="NZ_CP098401.1"/>
</dbReference>
<organism evidence="2 3">
    <name type="scientific">Sphingomonas donggukensis</name>
    <dbReference type="NCBI Taxonomy" id="2949093"/>
    <lineage>
        <taxon>Bacteria</taxon>
        <taxon>Pseudomonadati</taxon>
        <taxon>Pseudomonadota</taxon>
        <taxon>Alphaproteobacteria</taxon>
        <taxon>Sphingomonadales</taxon>
        <taxon>Sphingomonadaceae</taxon>
        <taxon>Sphingomonas</taxon>
    </lineage>
</organism>
<evidence type="ECO:0000256" key="1">
    <source>
        <dbReference type="SAM" id="MobiDB-lite"/>
    </source>
</evidence>
<protein>
    <submittedName>
        <fullName evidence="2">DUF1800 domain-containing protein</fullName>
    </submittedName>
</protein>
<gene>
    <name evidence="2" type="ORF">M9980_06870</name>
</gene>
<evidence type="ECO:0000313" key="2">
    <source>
        <dbReference type="EMBL" id="URW76908.1"/>
    </source>
</evidence>
<feature type="compositionally biased region" description="Low complexity" evidence="1">
    <location>
        <begin position="80"/>
        <end position="95"/>
    </location>
</feature>
<dbReference type="Proteomes" id="UP001055580">
    <property type="component" value="Chromosome"/>
</dbReference>
<reference evidence="2" key="1">
    <citation type="submission" date="2022-05" db="EMBL/GenBank/DDBJ databases">
        <title>Sphingomonas sp. strain RMG20 Genome sequencing and assembly.</title>
        <authorList>
            <person name="Kim I."/>
        </authorList>
    </citation>
    <scope>NUCLEOTIDE SEQUENCE</scope>
    <source>
        <strain evidence="2">RMG20</strain>
    </source>
</reference>
<dbReference type="EMBL" id="CP098401">
    <property type="protein sequence ID" value="URW76908.1"/>
    <property type="molecule type" value="Genomic_DNA"/>
</dbReference>